<dbReference type="AlphaFoldDB" id="A0A820B3K1"/>
<comment type="caution">
    <text evidence="1">The sequence shown here is derived from an EMBL/GenBank/DDBJ whole genome shotgun (WGS) entry which is preliminary data.</text>
</comment>
<protein>
    <submittedName>
        <fullName evidence="1">Uncharacterized protein</fullName>
    </submittedName>
</protein>
<gene>
    <name evidence="1" type="ORF">OKA104_LOCUS40943</name>
</gene>
<evidence type="ECO:0000313" key="2">
    <source>
        <dbReference type="Proteomes" id="UP000663881"/>
    </source>
</evidence>
<feature type="non-terminal residue" evidence="1">
    <location>
        <position position="100"/>
    </location>
</feature>
<dbReference type="Proteomes" id="UP000663881">
    <property type="component" value="Unassembled WGS sequence"/>
</dbReference>
<evidence type="ECO:0000313" key="1">
    <source>
        <dbReference type="EMBL" id="CAF4200160.1"/>
    </source>
</evidence>
<dbReference type="EMBL" id="CAJOAY010009224">
    <property type="protein sequence ID" value="CAF4200160.1"/>
    <property type="molecule type" value="Genomic_DNA"/>
</dbReference>
<proteinExistence type="predicted"/>
<organism evidence="1 2">
    <name type="scientific">Adineta steineri</name>
    <dbReference type="NCBI Taxonomy" id="433720"/>
    <lineage>
        <taxon>Eukaryota</taxon>
        <taxon>Metazoa</taxon>
        <taxon>Spiralia</taxon>
        <taxon>Gnathifera</taxon>
        <taxon>Rotifera</taxon>
        <taxon>Eurotatoria</taxon>
        <taxon>Bdelloidea</taxon>
        <taxon>Adinetida</taxon>
        <taxon>Adinetidae</taxon>
        <taxon>Adineta</taxon>
    </lineage>
</organism>
<reference evidence="1" key="1">
    <citation type="submission" date="2021-02" db="EMBL/GenBank/DDBJ databases">
        <authorList>
            <person name="Nowell W R."/>
        </authorList>
    </citation>
    <scope>NUCLEOTIDE SEQUENCE</scope>
</reference>
<name>A0A820B3K1_9BILA</name>
<sequence>SWLHRYNGDIVVESFLPTVKTSFNNVHQPAEEYYRAQKRLLVNEADEGCLCIILDLISDKHRKIGYVDITGASLFLATRKQLVIFGLEYYFDNKKNDVYI</sequence>
<accession>A0A820B3K1</accession>